<dbReference type="InterPro" id="IPR007694">
    <property type="entry name" value="DNA_helicase_DnaB-like_C"/>
</dbReference>
<dbReference type="RefSeq" id="YP_214194.1">
    <property type="nucleotide sequence ID" value="NC_006882.2"/>
</dbReference>
<comment type="domain">
    <text evidence="1">The N-terminus zinc finger domain is essential for delivering the primed DNA template to the DNA polymerase. The central core domain contains the primase activity. The C-terminus region is responsible for the helicase activity and binds 1 Mg(2+)-dTTP.</text>
</comment>
<feature type="site" description="dTTP/dATP binding" evidence="1">
    <location>
        <position position="469"/>
    </location>
</feature>
<keyword evidence="1" id="KW-0639">Primosome</keyword>
<organism evidence="3 4">
    <name type="scientific">Prochlorococcus phage P-SSP7</name>
    <dbReference type="NCBI Taxonomy" id="2908095"/>
    <lineage>
        <taxon>Viruses</taxon>
        <taxon>Duplodnaviria</taxon>
        <taxon>Heunggongvirae</taxon>
        <taxon>Uroviricota</taxon>
        <taxon>Caudoviricetes</taxon>
        <taxon>Autographivirales</taxon>
        <taxon>Sechaudvirinae</taxon>
        <taxon>Tiamatvirus</taxon>
        <taxon>Prochlorococcus phage P-SSP7</taxon>
    </lineage>
</organism>
<feature type="site" description="dTTP/dATP binding" evidence="1">
    <location>
        <position position="499"/>
    </location>
</feature>
<dbReference type="InterPro" id="IPR027417">
    <property type="entry name" value="P-loop_NTPase"/>
</dbReference>
<feature type="binding site" evidence="1">
    <location>
        <position position="12"/>
    </location>
    <ligand>
        <name>Zn(2+)</name>
        <dbReference type="ChEBI" id="CHEBI:29105"/>
    </ligand>
</feature>
<feature type="binding site" evidence="1">
    <location>
        <position position="214"/>
    </location>
    <ligand>
        <name>Mg(2+)</name>
        <dbReference type="ChEBI" id="CHEBI:18420"/>
        <label>2</label>
    </ligand>
</feature>
<keyword evidence="1" id="KW-0862">Zinc</keyword>
<keyword evidence="1" id="KW-0511">Multifunctional enzyme</keyword>
<dbReference type="PANTHER" id="PTHR12873">
    <property type="entry name" value="T7-LIKE MITOCHONDRIAL DNA HELICASE"/>
    <property type="match status" value="1"/>
</dbReference>
<evidence type="ECO:0000313" key="4">
    <source>
        <dbReference type="Proteomes" id="UP000000916"/>
    </source>
</evidence>
<dbReference type="InterPro" id="IPR027032">
    <property type="entry name" value="Twinkle-like"/>
</dbReference>
<feature type="binding site" evidence="1">
    <location>
        <position position="134"/>
    </location>
    <ligand>
        <name>Mg(2+)</name>
        <dbReference type="ChEBI" id="CHEBI:18420"/>
        <label>1</label>
        <note>catalytic</note>
    </ligand>
</feature>
<comment type="function">
    <text evidence="1">ATP-dependent DNA helicase and primase essential for viral DNA replication and recombination. The helicase moves 5' -&gt; 3' on the lagging strand template, unwinding the DNA duplex ahead of the leading strand polymerase at the replication fork and generating ssDNA for both leading and lagging strand synthesis. ATP or dTTP hydrolysis propels each helicase domain to translocate sequentially along DNA. Mediates strand transfer when a joint molecule is available and participates in recombinational DNA repair through its role in strand exchange. Primase activity synthesizes short RNA primers at the sequence 5'-GTC-3' on the lagging strand that the polymerase elongates using dNTPs and providing the primase is still present.</text>
</comment>
<keyword evidence="1" id="KW-1194">Viral DNA replication</keyword>
<dbReference type="Gene3D" id="2.20.25.10">
    <property type="match status" value="1"/>
</dbReference>
<feature type="domain" description="SF4 helicase" evidence="2">
    <location>
        <begin position="254"/>
        <end position="512"/>
    </location>
</feature>
<protein>
    <recommendedName>
        <fullName evidence="1">DNA helicase/primase</fullName>
        <ecNumber evidence="1">2.7.7.-</ecNumber>
        <ecNumber evidence="1">3.6.4.12</ecNumber>
    </recommendedName>
</protein>
<dbReference type="Pfam" id="PF03796">
    <property type="entry name" value="DnaB_C"/>
    <property type="match status" value="1"/>
</dbReference>
<dbReference type="CDD" id="cd19483">
    <property type="entry name" value="RecA-like_Gp4D_helicase"/>
    <property type="match status" value="1"/>
</dbReference>
<feature type="site" description="dTTP/dATP binding" evidence="1">
    <location>
        <position position="486"/>
    </location>
</feature>
<keyword evidence="1" id="KW-0548">Nucleotidyltransferase</keyword>
<feature type="site" description="dTTP/dATP binding" evidence="1">
    <location>
        <position position="430"/>
    </location>
</feature>
<feature type="binding site" evidence="1">
    <location>
        <position position="34"/>
    </location>
    <ligand>
        <name>Zn(2+)</name>
        <dbReference type="ChEBI" id="CHEBI:29105"/>
    </ligand>
</feature>
<dbReference type="Gene3D" id="2.20.25.180">
    <property type="match status" value="1"/>
</dbReference>
<dbReference type="SUPFAM" id="SSF57783">
    <property type="entry name" value="Zinc beta-ribbon"/>
    <property type="match status" value="1"/>
</dbReference>
<dbReference type="GeneID" id="3294739"/>
<dbReference type="Pfam" id="PF08273">
    <property type="entry name" value="Zn_Ribbon_Prim"/>
    <property type="match status" value="1"/>
</dbReference>
<comment type="subunit">
    <text evidence="1">Homohexamer. Assembles as a hexamer onto linear or circular ssDNA in the presence of ATP or dTTP. Interacts (via C-terminus) with the viral DNA polymerase that is bound to DNA; this interaction is essential to initiate leading-strand DNA synthesis. The priming complex consists of 2 DNA polymerases and 1 helicase-primase hexamer that assemble on the DNA template. Interacts with the single-stranded DNA-binding protein. Part of the replicase complex that includes the DNA polymerase, the primase/helicase and the single-stranded DNA binding protein.</text>
</comment>
<keyword evidence="1" id="KW-0378">Hydrolase</keyword>
<dbReference type="GO" id="GO:0039693">
    <property type="term" value="P:viral DNA genome replication"/>
    <property type="evidence" value="ECO:0007669"/>
    <property type="project" value="UniProtKB-UniRule"/>
</dbReference>
<evidence type="ECO:0000256" key="1">
    <source>
        <dbReference type="HAMAP-Rule" id="MF_04154"/>
    </source>
</evidence>
<dbReference type="SUPFAM" id="SSF56731">
    <property type="entry name" value="DNA primase core"/>
    <property type="match status" value="1"/>
</dbReference>
<dbReference type="GO" id="GO:0003899">
    <property type="term" value="F:DNA-directed RNA polymerase activity"/>
    <property type="evidence" value="ECO:0007669"/>
    <property type="project" value="UniProtKB-UniRule"/>
</dbReference>
<reference evidence="4" key="3">
    <citation type="journal article" date="2010" name="Environ. Microbiol.">
        <title>Genomic analysis of oceanic cyanobacterial myoviruses compared with T4-like myoviruses from diverse hosts and environments.</title>
        <authorList>
            <person name="Sullivan M.B."/>
            <person name="Huang K.H."/>
            <person name="Ignacio-Espinoza J.C."/>
            <person name="Berlin A.M."/>
            <person name="Kelly L."/>
            <person name="Weigele P.R."/>
            <person name="DeFrancesco A.S."/>
            <person name="Kern S.E."/>
            <person name="Thompson L.R."/>
            <person name="Young S."/>
            <person name="Yandava C."/>
            <person name="Fu R."/>
            <person name="Krastins B."/>
            <person name="Chase M."/>
            <person name="Sarracino D."/>
            <person name="Osburne M.S."/>
            <person name="Henn M.R."/>
            <person name="Chisholm S.W."/>
        </authorList>
    </citation>
    <scope>NUCLEOTIDE SEQUENCE [LARGE SCALE GENOMIC DNA]</scope>
</reference>
<dbReference type="CDD" id="cd01029">
    <property type="entry name" value="TOPRIM_primases"/>
    <property type="match status" value="1"/>
</dbReference>
<dbReference type="SUPFAM" id="SSF52540">
    <property type="entry name" value="P-loop containing nucleoside triphosphate hydrolases"/>
    <property type="match status" value="1"/>
</dbReference>
<keyword evidence="1" id="KW-0479">Metal-binding</keyword>
<keyword evidence="1" id="KW-0863">Zinc-finger</keyword>
<dbReference type="Proteomes" id="UP000000916">
    <property type="component" value="Segment"/>
</dbReference>
<comment type="catalytic activity">
    <reaction evidence="1">
        <text>ATP + H2O = ADP + phosphate + H(+)</text>
        <dbReference type="Rhea" id="RHEA:13065"/>
        <dbReference type="ChEBI" id="CHEBI:15377"/>
        <dbReference type="ChEBI" id="CHEBI:15378"/>
        <dbReference type="ChEBI" id="CHEBI:30616"/>
        <dbReference type="ChEBI" id="CHEBI:43474"/>
        <dbReference type="ChEBI" id="CHEBI:456216"/>
        <dbReference type="EC" id="3.6.4.12"/>
    </reaction>
</comment>
<keyword evidence="1" id="KW-0547">Nucleotide-binding</keyword>
<sequence length="520" mass="57874">MTESEFIRHDPCPDCGSSDALAVYTDGHTFCFSCHTRKAGDGQLHTHQMQSNVSFKGSAQRLQKRGISEKTCEKYKIYRDETHLRFPYFDGSGCLKGFKTKDKLKNFKYEGVSTDTLFGQHLFPSTGKRIVITEGELDAASCYEAMENWPMVSLPHGAAGARKDLQKQIPLLQGYEEIVLFFDNDDAGRRAVEQAASILPLGKVKIARLEQYKDASDALQANDKDAIRRAIWDAKEYQPDGIVDGKSLLEQVTTPSPPCNHSYPFPGLQSMTHGIRYGELTTITAGTGQGKSTFCRQLATELLNTGTKVGYIALEESNRRTALGLMSVAVGKALHLGEHEYTTLKDAYDSTISSWDLYLYDHFGSLSADTIYSRIEYMALGLDIKVIFLDHLSILLSGLDGDERRMIDQTMTNLRSLVERTGIKLFLVSHLRRAQGDKAIEDGQKVSIGMLRGSASISQLSDTVLALERDQQNPDDVSTLRILKNRYSGETGVAAQLKYDKTTCKFNETTDPIFNPSTDF</sequence>
<dbReference type="GO" id="GO:0005524">
    <property type="term" value="F:ATP binding"/>
    <property type="evidence" value="ECO:0007669"/>
    <property type="project" value="UniProtKB-UniRule"/>
</dbReference>
<keyword evidence="1" id="KW-0067">ATP-binding</keyword>
<evidence type="ECO:0000313" key="3">
    <source>
        <dbReference type="EMBL" id="AAX44196.1"/>
    </source>
</evidence>
<dbReference type="EMBL" id="AY939843">
    <property type="protein sequence ID" value="AAX44196.1"/>
    <property type="molecule type" value="Genomic_DNA"/>
</dbReference>
<feature type="binding site" evidence="1">
    <location>
        <position position="15"/>
    </location>
    <ligand>
        <name>Zn(2+)</name>
        <dbReference type="ChEBI" id="CHEBI:29105"/>
    </ligand>
</feature>
<dbReference type="EC" id="3.6.4.12" evidence="1"/>
<keyword evidence="1" id="KW-0347">Helicase</keyword>
<keyword evidence="1" id="KW-0235">DNA replication</keyword>
<dbReference type="GO" id="GO:0003697">
    <property type="term" value="F:single-stranded DNA binding"/>
    <property type="evidence" value="ECO:0007669"/>
    <property type="project" value="InterPro"/>
</dbReference>
<dbReference type="PROSITE" id="PS51199">
    <property type="entry name" value="SF4_HELICASE"/>
    <property type="match status" value="1"/>
</dbReference>
<dbReference type="InterPro" id="IPR013237">
    <property type="entry name" value="Phage_T7_Gp4_N"/>
</dbReference>
<dbReference type="InterPro" id="IPR046394">
    <property type="entry name" value="Helic_Prim_T7"/>
</dbReference>
<dbReference type="SMART" id="SM00778">
    <property type="entry name" value="Prim_Zn_Ribbon"/>
    <property type="match status" value="1"/>
</dbReference>
<feature type="zinc finger region" description="C4-like; zinc ribbon fold" evidence="1">
    <location>
        <begin position="12"/>
        <end position="34"/>
    </location>
</feature>
<dbReference type="Gene3D" id="3.40.1360.10">
    <property type="match status" value="1"/>
</dbReference>
<comment type="cofactor">
    <cofactor evidence="1">
        <name>Mg(2+)</name>
        <dbReference type="ChEBI" id="CHEBI:18420"/>
    </cofactor>
    <text evidence="1">Binds 2 Mg(2+), one of which is catalytic.</text>
</comment>
<dbReference type="GO" id="GO:0008270">
    <property type="term" value="F:zinc ion binding"/>
    <property type="evidence" value="ECO:0007669"/>
    <property type="project" value="UniProtKB-UniRule"/>
</dbReference>
<reference evidence="3 4" key="2">
    <citation type="journal article" date="2005" name="PLoS Biol.">
        <title>Three Prochlorococcus cyanophage genomes: signature features and ecological interpretations.</title>
        <authorList>
            <person name="Sullivan M.B."/>
            <person name="Coleman M.L."/>
            <person name="Weigele P."/>
            <person name="Rohwer F."/>
            <person name="Chisholm S.W."/>
        </authorList>
    </citation>
    <scope>NUCLEOTIDE SEQUENCE</scope>
</reference>
<keyword evidence="4" id="KW-1185">Reference proteome</keyword>
<dbReference type="Gene3D" id="3.40.50.300">
    <property type="entry name" value="P-loop containing nucleotide triphosphate hydrolases"/>
    <property type="match status" value="1"/>
</dbReference>
<keyword evidence="1" id="KW-0808">Transferase</keyword>
<evidence type="ECO:0000259" key="2">
    <source>
        <dbReference type="PROSITE" id="PS51199"/>
    </source>
</evidence>
<accession>Q58N42</accession>
<feature type="binding site" evidence="1">
    <location>
        <position position="31"/>
    </location>
    <ligand>
        <name>Zn(2+)</name>
        <dbReference type="ChEBI" id="CHEBI:29105"/>
    </ligand>
</feature>
<feature type="binding site" evidence="1">
    <location>
        <position position="183"/>
    </location>
    <ligand>
        <name>Mg(2+)</name>
        <dbReference type="ChEBI" id="CHEBI:18420"/>
        <label>1</label>
        <note>catalytic</note>
    </ligand>
</feature>
<dbReference type="EC" id="2.7.7.-" evidence="1"/>
<dbReference type="GO" id="GO:0016787">
    <property type="term" value="F:hydrolase activity"/>
    <property type="evidence" value="ECO:0007669"/>
    <property type="project" value="UniProtKB-KW"/>
</dbReference>
<name>Q58N42_BPPRP</name>
<dbReference type="InterPro" id="IPR034154">
    <property type="entry name" value="TOPRIM_DnaG/twinkle"/>
</dbReference>
<reference evidence="3 4" key="1">
    <citation type="journal article" date="2004" name="Proc. Natl. Acad. Sci. U.S.A.">
        <title>Transfer of photosynthesis genes to and from Prochlorococcus viruses.</title>
        <authorList>
            <person name="Lindell D."/>
            <person name="Sullivan M.B."/>
            <person name="Johnson Z.I."/>
            <person name="Tolonen A.C."/>
            <person name="Rohwer F."/>
            <person name="Chisholm S.W."/>
        </authorList>
    </citation>
    <scope>NUCLEOTIDE SEQUENCE [LARGE SCALE GENOMIC DNA]</scope>
</reference>
<dbReference type="HAMAP" id="MF_04154">
    <property type="entry name" value="Helic_Prim_T7"/>
    <property type="match status" value="1"/>
</dbReference>
<dbReference type="OrthoDB" id="615at10239"/>
<proteinExistence type="inferred from homology"/>
<comment type="similarity">
    <text evidence="1">Belongs to the Teseptimavirus DNA helicase/primase family.</text>
</comment>
<dbReference type="GO" id="GO:0006269">
    <property type="term" value="P:DNA replication, synthesis of primer"/>
    <property type="evidence" value="ECO:0007669"/>
    <property type="project" value="UniProtKB-KW"/>
</dbReference>
<comment type="caution">
    <text evidence="1">Lacks conserved residue(s) required for the propagation of feature annotation.</text>
</comment>
<dbReference type="KEGG" id="vg:3294739"/>
<dbReference type="PANTHER" id="PTHR12873:SF0">
    <property type="entry name" value="TWINKLE MTDNA HELICASE"/>
    <property type="match status" value="1"/>
</dbReference>
<feature type="binding site" evidence="1">
    <location>
        <begin position="285"/>
        <end position="292"/>
    </location>
    <ligand>
        <name>ATP</name>
        <dbReference type="ChEBI" id="CHEBI:30616"/>
    </ligand>
</feature>
<gene>
    <name evidence="3" type="primary">4</name>
    <name evidence="3" type="ORF">PSSP7_016</name>
</gene>
<keyword evidence="1" id="KW-0460">Magnesium</keyword>
<dbReference type="Pfam" id="PF13155">
    <property type="entry name" value="Toprim_2"/>
    <property type="match status" value="1"/>
</dbReference>
<dbReference type="GO" id="GO:0043139">
    <property type="term" value="F:5'-3' DNA helicase activity"/>
    <property type="evidence" value="ECO:0007669"/>
    <property type="project" value="InterPro"/>
</dbReference>